<protein>
    <recommendedName>
        <fullName evidence="3">Glycosyltransferase, family 11</fullName>
    </recommendedName>
</protein>
<dbReference type="RefSeq" id="WP_008147058.1">
    <property type="nucleotide sequence ID" value="NZ_CP102285.1"/>
</dbReference>
<proteinExistence type="predicted"/>
<organism evidence="1 2">
    <name type="scientific">Parabacteroides johnsonii DSM 18315</name>
    <dbReference type="NCBI Taxonomy" id="537006"/>
    <lineage>
        <taxon>Bacteria</taxon>
        <taxon>Pseudomonadati</taxon>
        <taxon>Bacteroidota</taxon>
        <taxon>Bacteroidia</taxon>
        <taxon>Bacteroidales</taxon>
        <taxon>Tannerellaceae</taxon>
        <taxon>Parabacteroides</taxon>
    </lineage>
</organism>
<evidence type="ECO:0000313" key="2">
    <source>
        <dbReference type="Proteomes" id="UP000005510"/>
    </source>
</evidence>
<gene>
    <name evidence="1" type="ORF">PRABACTJOHN_00845</name>
</gene>
<dbReference type="Gene3D" id="3.40.50.11350">
    <property type="match status" value="1"/>
</dbReference>
<dbReference type="EMBL" id="ABYH01000057">
    <property type="protein sequence ID" value="EEC97759.1"/>
    <property type="molecule type" value="Genomic_DNA"/>
</dbReference>
<dbReference type="Proteomes" id="UP000005510">
    <property type="component" value="Unassembled WGS sequence"/>
</dbReference>
<reference evidence="1 2" key="2">
    <citation type="submission" date="2008-10" db="EMBL/GenBank/DDBJ databases">
        <authorList>
            <person name="Fulton L."/>
            <person name="Clifton S."/>
            <person name="Fulton B."/>
            <person name="Xu J."/>
            <person name="Minx P."/>
            <person name="Pepin K.H."/>
            <person name="Johnson M."/>
            <person name="Bhonagiri V."/>
            <person name="Nash W.E."/>
            <person name="Mardis E.R."/>
            <person name="Wilson R.K."/>
        </authorList>
    </citation>
    <scope>NUCLEOTIDE SEQUENCE [LARGE SCALE GENOMIC DNA]</scope>
    <source>
        <strain evidence="1 2">DSM 18315</strain>
    </source>
</reference>
<sequence>MRKITLVPIGGLGNRIEAISSVIAYCHAREIYLEVIWFKDHGLNCDFDNLFMINKSLKNIEIRNANIGDLFLRDNPRRRNFWIPFLFEYILYDKCIYCSKGDFKVQDINPELDTSLDLYKSIFMVSWGDYWTGYPVFQWLNLNLDVETRIKEIMKCFSENTIGLHIRRTDSLIDTEYSPTELYINIINKEIEKNNDVNFYLASDSVEEKEQLVSMFGDRIITSWNIVERNTKEGIIDAFVEMNVLSRTSRLYSGNSSFARMASRMTNIHHIILDSRTI</sequence>
<dbReference type="STRING" id="537006.PRABACTJOHN_00845"/>
<accession>B7B748</accession>
<dbReference type="HOGENOM" id="CLU_079595_0_0_10"/>
<reference evidence="1 2" key="1">
    <citation type="submission" date="2008-10" db="EMBL/GenBank/DDBJ databases">
        <title>Draft genome sequence of Parabacteroides johnsonii (DSM 18315).</title>
        <authorList>
            <person name="Sudarsanam P."/>
            <person name="Ley R."/>
            <person name="Guruge J."/>
            <person name="Turnbaugh P.J."/>
            <person name="Mahowald M."/>
            <person name="Liep D."/>
            <person name="Gordon J."/>
        </authorList>
    </citation>
    <scope>NUCLEOTIDE SEQUENCE [LARGE SCALE GENOMIC DNA]</scope>
    <source>
        <strain evidence="1 2">DSM 18315</strain>
    </source>
</reference>
<evidence type="ECO:0000313" key="1">
    <source>
        <dbReference type="EMBL" id="EEC97759.1"/>
    </source>
</evidence>
<evidence type="ECO:0008006" key="3">
    <source>
        <dbReference type="Google" id="ProtNLM"/>
    </source>
</evidence>
<dbReference type="GeneID" id="93409889"/>
<dbReference type="AlphaFoldDB" id="B7B748"/>
<name>B7B748_9BACT</name>
<comment type="caution">
    <text evidence="1">The sequence shown here is derived from an EMBL/GenBank/DDBJ whole genome shotgun (WGS) entry which is preliminary data.</text>
</comment>